<dbReference type="EMBL" id="PVTJ01000007">
    <property type="protein sequence ID" value="PRY57240.1"/>
    <property type="molecule type" value="Genomic_DNA"/>
</dbReference>
<feature type="region of interest" description="Disordered" evidence="1">
    <location>
        <begin position="1"/>
        <end position="21"/>
    </location>
</feature>
<accession>A0A2T0UH10</accession>
<proteinExistence type="predicted"/>
<dbReference type="Proteomes" id="UP000238176">
    <property type="component" value="Unassembled WGS sequence"/>
</dbReference>
<name>A0A2T0UH10_9ACTN</name>
<evidence type="ECO:0000313" key="3">
    <source>
        <dbReference type="Proteomes" id="UP000238176"/>
    </source>
</evidence>
<evidence type="ECO:0000313" key="2">
    <source>
        <dbReference type="EMBL" id="PRY57240.1"/>
    </source>
</evidence>
<protein>
    <recommendedName>
        <fullName evidence="4">HEAT repeat protein</fullName>
    </recommendedName>
</protein>
<evidence type="ECO:0008006" key="4">
    <source>
        <dbReference type="Google" id="ProtNLM"/>
    </source>
</evidence>
<dbReference type="AlphaFoldDB" id="A0A2T0UH10"/>
<organism evidence="2 3">
    <name type="scientific">Glycomyces artemisiae</name>
    <dbReference type="NCBI Taxonomy" id="1076443"/>
    <lineage>
        <taxon>Bacteria</taxon>
        <taxon>Bacillati</taxon>
        <taxon>Actinomycetota</taxon>
        <taxon>Actinomycetes</taxon>
        <taxon>Glycomycetales</taxon>
        <taxon>Glycomycetaceae</taxon>
        <taxon>Glycomyces</taxon>
    </lineage>
</organism>
<sequence>MQRDAEATIRDMKQNSEDRDRAVHDLAHGPGAGEASRWLLCNAIQNHDLSQDHRLALAEEYLRCLPEEASEALLRFALDVANDPFSRLAAARRIPGEDRRRLAILVIATAAGLDVECRLQAAIALVPLALRDAEEVLKGLATDAARGFEIRLEAARRWAELNRIAAIEVLWRIVSATEAPWLWRIAAAVELVHLRVRAAKGLLLEWMENRELPEEMHTHLIATLRRLDLQRAA</sequence>
<comment type="caution">
    <text evidence="2">The sequence shown here is derived from an EMBL/GenBank/DDBJ whole genome shotgun (WGS) entry which is preliminary data.</text>
</comment>
<keyword evidence="3" id="KW-1185">Reference proteome</keyword>
<evidence type="ECO:0000256" key="1">
    <source>
        <dbReference type="SAM" id="MobiDB-lite"/>
    </source>
</evidence>
<gene>
    <name evidence="2" type="ORF">B0I28_10787</name>
</gene>
<reference evidence="2 3" key="1">
    <citation type="submission" date="2018-03" db="EMBL/GenBank/DDBJ databases">
        <title>Genomic Encyclopedia of Type Strains, Phase III (KMG-III): the genomes of soil and plant-associated and newly described type strains.</title>
        <authorList>
            <person name="Whitman W."/>
        </authorList>
    </citation>
    <scope>NUCLEOTIDE SEQUENCE [LARGE SCALE GENOMIC DNA]</scope>
    <source>
        <strain evidence="2 3">CGMCC 4.7067</strain>
    </source>
</reference>